<evidence type="ECO:0000256" key="5">
    <source>
        <dbReference type="ARBA" id="ARBA00022618"/>
    </source>
</evidence>
<evidence type="ECO:0000256" key="3">
    <source>
        <dbReference type="ARBA" id="ARBA00004123"/>
    </source>
</evidence>
<dbReference type="GO" id="GO:0048476">
    <property type="term" value="C:Holliday junction resolvase complex"/>
    <property type="evidence" value="ECO:0007669"/>
    <property type="project" value="InterPro"/>
</dbReference>
<dbReference type="OrthoDB" id="343092at2759"/>
<dbReference type="GO" id="GO:0051301">
    <property type="term" value="P:cell division"/>
    <property type="evidence" value="ECO:0007669"/>
    <property type="project" value="UniProtKB-KW"/>
</dbReference>
<proteinExistence type="inferred from homology"/>
<dbReference type="KEGG" id="nnu:104599954"/>
<evidence type="ECO:0000256" key="1">
    <source>
        <dbReference type="ARBA" id="ARBA00001913"/>
    </source>
</evidence>
<evidence type="ECO:0000256" key="6">
    <source>
        <dbReference type="ARBA" id="ARBA00022722"/>
    </source>
</evidence>
<evidence type="ECO:0000256" key="11">
    <source>
        <dbReference type="ARBA" id="ARBA00022801"/>
    </source>
</evidence>
<comment type="cofactor">
    <cofactor evidence="1">
        <name>Ca(2+)</name>
        <dbReference type="ChEBI" id="CHEBI:29108"/>
    </cofactor>
</comment>
<protein>
    <submittedName>
        <fullName evidence="24">Crossover junction endonuclease EME1B isoform X1</fullName>
    </submittedName>
</protein>
<keyword evidence="14" id="KW-0175">Coiled coil</keyword>
<keyword evidence="12" id="KW-0106">Calcium</keyword>
<dbReference type="AlphaFoldDB" id="A0A1U8A3S6"/>
<dbReference type="GO" id="GO:0005634">
    <property type="term" value="C:nucleus"/>
    <property type="evidence" value="ECO:0007669"/>
    <property type="project" value="UniProtKB-SubCell"/>
</dbReference>
<dbReference type="Pfam" id="PF02732">
    <property type="entry name" value="ERCC4"/>
    <property type="match status" value="1"/>
</dbReference>
<keyword evidence="7" id="KW-0479">Metal-binding</keyword>
<dbReference type="eggNOG" id="ENOG502QV6A">
    <property type="taxonomic scope" value="Eukaryota"/>
</dbReference>
<evidence type="ECO:0000313" key="23">
    <source>
        <dbReference type="Proteomes" id="UP000189703"/>
    </source>
</evidence>
<evidence type="ECO:0000256" key="19">
    <source>
        <dbReference type="ARBA" id="ARBA00023306"/>
    </source>
</evidence>
<evidence type="ECO:0000256" key="20">
    <source>
        <dbReference type="ARBA" id="ARBA00059712"/>
    </source>
</evidence>
<evidence type="ECO:0000256" key="9">
    <source>
        <dbReference type="ARBA" id="ARBA00022763"/>
    </source>
</evidence>
<dbReference type="FunFam" id="1.10.150.670:FF:000007">
    <property type="entry name" value="Crossover junction endonuclease EME1B"/>
    <property type="match status" value="1"/>
</dbReference>
<keyword evidence="5" id="KW-0132">Cell division</keyword>
<evidence type="ECO:0000256" key="10">
    <source>
        <dbReference type="ARBA" id="ARBA00022776"/>
    </source>
</evidence>
<comment type="similarity">
    <text evidence="4">Belongs to the EME1/MMS4 family.</text>
</comment>
<dbReference type="GO" id="GO:0004519">
    <property type="term" value="F:endonuclease activity"/>
    <property type="evidence" value="ECO:0007669"/>
    <property type="project" value="UniProtKB-KW"/>
</dbReference>
<evidence type="ECO:0000256" key="18">
    <source>
        <dbReference type="ARBA" id="ARBA00023254"/>
    </source>
</evidence>
<keyword evidence="18" id="KW-0469">Meiosis</keyword>
<evidence type="ECO:0000256" key="14">
    <source>
        <dbReference type="ARBA" id="ARBA00023054"/>
    </source>
</evidence>
<feature type="region of interest" description="Disordered" evidence="22">
    <location>
        <begin position="188"/>
        <end position="212"/>
    </location>
</feature>
<comment type="subunit">
    <text evidence="21">Forms a heterodimer with MUS81.</text>
</comment>
<dbReference type="GO" id="GO:0006281">
    <property type="term" value="P:DNA repair"/>
    <property type="evidence" value="ECO:0007669"/>
    <property type="project" value="UniProtKB-KW"/>
</dbReference>
<dbReference type="GeneID" id="104599954"/>
<dbReference type="InterPro" id="IPR006166">
    <property type="entry name" value="ERCC4_domain"/>
</dbReference>
<evidence type="ECO:0000256" key="22">
    <source>
        <dbReference type="SAM" id="MobiDB-lite"/>
    </source>
</evidence>
<feature type="region of interest" description="Disordered" evidence="22">
    <location>
        <begin position="1"/>
        <end position="68"/>
    </location>
</feature>
<evidence type="ECO:0000256" key="21">
    <source>
        <dbReference type="ARBA" id="ARBA00066032"/>
    </source>
</evidence>
<gene>
    <name evidence="24" type="primary">LOC104599954</name>
</gene>
<name>A0A1U8A3S6_NELNU</name>
<keyword evidence="10" id="KW-0498">Mitosis</keyword>
<organism evidence="23 24">
    <name type="scientific">Nelumbo nucifera</name>
    <name type="common">Sacred lotus</name>
    <dbReference type="NCBI Taxonomy" id="4432"/>
    <lineage>
        <taxon>Eukaryota</taxon>
        <taxon>Viridiplantae</taxon>
        <taxon>Streptophyta</taxon>
        <taxon>Embryophyta</taxon>
        <taxon>Tracheophyta</taxon>
        <taxon>Spermatophyta</taxon>
        <taxon>Magnoliopsida</taxon>
        <taxon>Proteales</taxon>
        <taxon>Nelumbonaceae</taxon>
        <taxon>Nelumbo</taxon>
    </lineage>
</organism>
<evidence type="ECO:0000256" key="8">
    <source>
        <dbReference type="ARBA" id="ARBA00022759"/>
    </source>
</evidence>
<evidence type="ECO:0000256" key="2">
    <source>
        <dbReference type="ARBA" id="ARBA00001946"/>
    </source>
</evidence>
<dbReference type="Proteomes" id="UP000189703">
    <property type="component" value="Unplaced"/>
</dbReference>
<comment type="function">
    <text evidence="20">Interacts with MUS81 to form a DNA structure-specific endonuclease with substrate preference for branched DNA structures with a 5'-end at the branch nick. Typical substrates include 3'-flap structures, D-loops, replication forks, nicked Holliday junctions and also intact Holliday junctions with a reduced efficiency. May be required in mitosis for the processing of stalled or collapsed replication fork intermediates. Plays a role in DNA repair and in genotoxic stress-induced homologous recombination (HR) in somatic cells. Mediates a subset of meiotic recombination events that are insensitive to crossover interference.</text>
</comment>
<dbReference type="CDD" id="cd20083">
    <property type="entry name" value="XPF_nuclease_EME"/>
    <property type="match status" value="1"/>
</dbReference>
<dbReference type="RefSeq" id="XP_010261011.1">
    <property type="nucleotide sequence ID" value="XM_010262709.2"/>
</dbReference>
<accession>A0A1U8A3S6</accession>
<evidence type="ECO:0000256" key="15">
    <source>
        <dbReference type="ARBA" id="ARBA00023172"/>
    </source>
</evidence>
<dbReference type="InterPro" id="IPR047524">
    <property type="entry name" value="XPF_nuclease_EME1_plant/arthr"/>
</dbReference>
<dbReference type="Gene3D" id="3.40.50.10130">
    <property type="match status" value="1"/>
</dbReference>
<evidence type="ECO:0000256" key="16">
    <source>
        <dbReference type="ARBA" id="ARBA00023204"/>
    </source>
</evidence>
<evidence type="ECO:0000313" key="24">
    <source>
        <dbReference type="RefSeq" id="XP_010261011.1"/>
    </source>
</evidence>
<keyword evidence="13" id="KW-0460">Magnesium</keyword>
<dbReference type="FunCoup" id="A0A1U8A3S6">
    <property type="interactions" value="228"/>
</dbReference>
<reference evidence="24" key="1">
    <citation type="submission" date="2025-08" db="UniProtKB">
        <authorList>
            <consortium name="RefSeq"/>
        </authorList>
    </citation>
    <scope>IDENTIFICATION</scope>
</reference>
<dbReference type="InterPro" id="IPR042530">
    <property type="entry name" value="EME1/EME2_C"/>
</dbReference>
<keyword evidence="9" id="KW-0227">DNA damage</keyword>
<evidence type="ECO:0000256" key="7">
    <source>
        <dbReference type="ARBA" id="ARBA00022723"/>
    </source>
</evidence>
<evidence type="ECO:0000256" key="13">
    <source>
        <dbReference type="ARBA" id="ARBA00022842"/>
    </source>
</evidence>
<dbReference type="GO" id="GO:0016787">
    <property type="term" value="F:hydrolase activity"/>
    <property type="evidence" value="ECO:0007669"/>
    <property type="project" value="UniProtKB-KW"/>
</dbReference>
<dbReference type="PANTHER" id="PTHR21077">
    <property type="entry name" value="EME1 PROTEIN"/>
    <property type="match status" value="1"/>
</dbReference>
<keyword evidence="11" id="KW-0378">Hydrolase</keyword>
<keyword evidence="15" id="KW-0233">DNA recombination</keyword>
<keyword evidence="19" id="KW-0131">Cell cycle</keyword>
<keyword evidence="8 24" id="KW-0255">Endonuclease</keyword>
<keyword evidence="6" id="KW-0540">Nuclease</keyword>
<dbReference type="PANTHER" id="PTHR21077:SF5">
    <property type="entry name" value="CROSSOVER JUNCTION ENDONUCLEASE MMS4"/>
    <property type="match status" value="1"/>
</dbReference>
<keyword evidence="16" id="KW-0234">DNA repair</keyword>
<dbReference type="OMA" id="REKEQYK"/>
<comment type="cofactor">
    <cofactor evidence="2">
        <name>Mg(2+)</name>
        <dbReference type="ChEBI" id="CHEBI:18420"/>
    </cofactor>
</comment>
<keyword evidence="23" id="KW-1185">Reference proteome</keyword>
<dbReference type="GO" id="GO:0003677">
    <property type="term" value="F:DNA binding"/>
    <property type="evidence" value="ECO:0007669"/>
    <property type="project" value="InterPro"/>
</dbReference>
<evidence type="ECO:0000256" key="17">
    <source>
        <dbReference type="ARBA" id="ARBA00023242"/>
    </source>
</evidence>
<sequence>MSHQPIPVEISDEDNEPISPVRFLNKKQRRDNNASLPTVLVIDDDPTPHKPNHTATPSFVPETPMSNHGNSEVSIVKCTAGLSDPKTRFSDEKFSGISGLIYLESDSESGSGCERESLKESEIMDIRFDVARRPEMNSTFLEPPCSLGNANLVQVNGENPRNYDLEGTVCQVDADHNKENGMPEQALNATKQKKRNCGTNTEKKNQKEEAMAKKRQMKEERNHLIEERKLKREQEKLQKEALKAEAAERKKMEKEKQKWEKGKLAVKSIVAKIDAKVVELGSVGGHLLTRLSEKGLTFRITKNPIERSILWTMDVPEQIAELSSKGSKVPYVLLVYEAEEFCNMVINQSFLDHVSRVQNFYPSYTVCYLTNKLMAYINKREQSQYKNPSNDSCWKRPPVEEVLSKLTTHFDRVHSRQCIDEAEIAEHVVGLTCSLANCQFRKKLTRLSVNANGALIPKDFIDRNLIKNNVWLKVLVAIPKVQPRFAIAIWKKYPTMKSLLSVYMDPSKSVHEKEFLLKDITTEGPLGNEDRRLGEVCSKRVYRILMAQSGSIKTDDVEDGADFFGCSSSR</sequence>
<dbReference type="Pfam" id="PF21292">
    <property type="entry name" value="EME1-MUS81_C"/>
    <property type="match status" value="1"/>
</dbReference>
<feature type="compositionally biased region" description="Basic and acidic residues" evidence="22">
    <location>
        <begin position="201"/>
        <end position="212"/>
    </location>
</feature>
<dbReference type="GO" id="GO:0051321">
    <property type="term" value="P:meiotic cell cycle"/>
    <property type="evidence" value="ECO:0007669"/>
    <property type="project" value="UniProtKB-KW"/>
</dbReference>
<dbReference type="InterPro" id="IPR033310">
    <property type="entry name" value="Mms4/EME1/EME2"/>
</dbReference>
<keyword evidence="17" id="KW-0539">Nucleus</keyword>
<evidence type="ECO:0000256" key="12">
    <source>
        <dbReference type="ARBA" id="ARBA00022837"/>
    </source>
</evidence>
<dbReference type="GO" id="GO:0046872">
    <property type="term" value="F:metal ion binding"/>
    <property type="evidence" value="ECO:0007669"/>
    <property type="project" value="UniProtKB-KW"/>
</dbReference>
<comment type="subcellular location">
    <subcellularLocation>
        <location evidence="3">Nucleus</location>
    </subcellularLocation>
</comment>
<evidence type="ECO:0000256" key="4">
    <source>
        <dbReference type="ARBA" id="ARBA00005313"/>
    </source>
</evidence>
<dbReference type="Gene3D" id="1.10.150.670">
    <property type="entry name" value="Crossover junction endonuclease EME1, DNA-binding domain"/>
    <property type="match status" value="1"/>
</dbReference>
<dbReference type="GO" id="GO:0006310">
    <property type="term" value="P:DNA recombination"/>
    <property type="evidence" value="ECO:0007669"/>
    <property type="project" value="UniProtKB-KW"/>
</dbReference>